<keyword evidence="1" id="KW-0732">Signal</keyword>
<proteinExistence type="predicted"/>
<dbReference type="EMBL" id="JARAKH010000013">
    <property type="protein sequence ID" value="KAK8397531.1"/>
    <property type="molecule type" value="Genomic_DNA"/>
</dbReference>
<name>A0AAW0UCL1_SCYPA</name>
<dbReference type="AlphaFoldDB" id="A0AAW0UCL1"/>
<keyword evidence="3" id="KW-1185">Reference proteome</keyword>
<accession>A0AAW0UCL1</accession>
<evidence type="ECO:0000313" key="2">
    <source>
        <dbReference type="EMBL" id="KAK8397531.1"/>
    </source>
</evidence>
<dbReference type="Proteomes" id="UP001487740">
    <property type="component" value="Unassembled WGS sequence"/>
</dbReference>
<feature type="signal peptide" evidence="1">
    <location>
        <begin position="1"/>
        <end position="31"/>
    </location>
</feature>
<evidence type="ECO:0000313" key="3">
    <source>
        <dbReference type="Proteomes" id="UP001487740"/>
    </source>
</evidence>
<evidence type="ECO:0000256" key="1">
    <source>
        <dbReference type="SAM" id="SignalP"/>
    </source>
</evidence>
<reference evidence="2 3" key="1">
    <citation type="submission" date="2023-03" db="EMBL/GenBank/DDBJ databases">
        <title>High-quality genome of Scylla paramamosain provides insights in environmental adaptation.</title>
        <authorList>
            <person name="Zhang L."/>
        </authorList>
    </citation>
    <scope>NUCLEOTIDE SEQUENCE [LARGE SCALE GENOMIC DNA]</scope>
    <source>
        <strain evidence="2">LZ_2023a</strain>
        <tissue evidence="2">Muscle</tissue>
    </source>
</reference>
<gene>
    <name evidence="2" type="ORF">O3P69_004349</name>
</gene>
<protein>
    <submittedName>
        <fullName evidence="2">Uncharacterized protein</fullName>
    </submittedName>
</protein>
<sequence>MVLGKTSLTLPLLIGVMMLVLLTYISSQAQALPAFSEDSPGSTESYDTAWSYGTTGCYGTTGSYGFNSDSMLRKP</sequence>
<organism evidence="2 3">
    <name type="scientific">Scylla paramamosain</name>
    <name type="common">Mud crab</name>
    <dbReference type="NCBI Taxonomy" id="85552"/>
    <lineage>
        <taxon>Eukaryota</taxon>
        <taxon>Metazoa</taxon>
        <taxon>Ecdysozoa</taxon>
        <taxon>Arthropoda</taxon>
        <taxon>Crustacea</taxon>
        <taxon>Multicrustacea</taxon>
        <taxon>Malacostraca</taxon>
        <taxon>Eumalacostraca</taxon>
        <taxon>Eucarida</taxon>
        <taxon>Decapoda</taxon>
        <taxon>Pleocyemata</taxon>
        <taxon>Brachyura</taxon>
        <taxon>Eubrachyura</taxon>
        <taxon>Portunoidea</taxon>
        <taxon>Portunidae</taxon>
        <taxon>Portuninae</taxon>
        <taxon>Scylla</taxon>
    </lineage>
</organism>
<comment type="caution">
    <text evidence="2">The sequence shown here is derived from an EMBL/GenBank/DDBJ whole genome shotgun (WGS) entry which is preliminary data.</text>
</comment>
<feature type="chain" id="PRO_5043642915" evidence="1">
    <location>
        <begin position="32"/>
        <end position="75"/>
    </location>
</feature>